<keyword evidence="3" id="KW-1185">Reference proteome</keyword>
<evidence type="ECO:0000259" key="1">
    <source>
        <dbReference type="Pfam" id="PF12770"/>
    </source>
</evidence>
<comment type="caution">
    <text evidence="2">The sequence shown here is derived from an EMBL/GenBank/DDBJ whole genome shotgun (WGS) entry which is preliminary data.</text>
</comment>
<feature type="domain" description="CHAT" evidence="1">
    <location>
        <begin position="597"/>
        <end position="823"/>
    </location>
</feature>
<organism evidence="2 3">
    <name type="scientific">Pilimelia columellifera subsp. columellifera</name>
    <dbReference type="NCBI Taxonomy" id="706583"/>
    <lineage>
        <taxon>Bacteria</taxon>
        <taxon>Bacillati</taxon>
        <taxon>Actinomycetota</taxon>
        <taxon>Actinomycetes</taxon>
        <taxon>Micromonosporales</taxon>
        <taxon>Micromonosporaceae</taxon>
        <taxon>Pilimelia</taxon>
    </lineage>
</organism>
<proteinExistence type="predicted"/>
<sequence>MDQAAQLHAQAVQETERGRHDRARRLLRAALRARPDALCRARILISLAFHEAEQQSLVAGLTLLDEADATPSLPDRLRGLVASQRGLLHMRAGALGPALDGYDAALRLLDESEPQDICRALLNRGMLRLKPGSLARARADFARCVDIANRHGLDLIAAKASHNLGYLSLLAGDLPRALREMDTVAPTLGEQSPASAAVYHVDRAQVLLTAGLFTEADDDLAQADELFRRAHSRQDQAEAELARAQLALRQRRWSEARRLATAARHKFSSRGAASWGLLADAVLLSADVGAGRGLAAVQTAGAALAASLTAHGLRDEGRRVALTAAAAALLRRDVRAGSPGQRALTARQIAANALTLRRDDPIGTRMQARAVRADLADAEGQPARALGELRAAVADLHHHQASFGSLDLQAAAAAHVEHLAAQGLCRAIDQGAPASVLAWTERARALSARLSPVVAPTDPYAAEMLAELRHARDELRVQELNGVPDPALRTRCLALQRQIRQRAWYRPGPRLVTAPAPLRDIVDELAGQDATLISYLDVDNQLHALVASAQRRIVRPLGPSAPVAEVRRRLRADLDLLATESLPDVMRTAVRASTRSSLARLDALLWQAVAPLVASGPLLISPPATMATIAWPLLPSLAGRALSVVRSPTAWLRSRANATIPPAPQVAVAAGPGVARAEAEAKLVAEAWPVAETLSGLAATAAAVRDAAERCDVLHIAAHGFHEHDNPLFSCLRMSDGPLFGHDLDGLAHPPRHVMLSACELGLAHARPGDETLGMSAALLHGGVGSVVAGVARISDETAYAVAPAHHAGLRRGLSPSAALAAALPSGDADPAPLVCFGNGW</sequence>
<dbReference type="Pfam" id="PF12770">
    <property type="entry name" value="CHAT"/>
    <property type="match status" value="1"/>
</dbReference>
<reference evidence="3" key="1">
    <citation type="journal article" date="2019" name="Int. J. Syst. Evol. Microbiol.">
        <title>The Global Catalogue of Microorganisms (GCM) 10K type strain sequencing project: providing services to taxonomists for standard genome sequencing and annotation.</title>
        <authorList>
            <consortium name="The Broad Institute Genomics Platform"/>
            <consortium name="The Broad Institute Genome Sequencing Center for Infectious Disease"/>
            <person name="Wu L."/>
            <person name="Ma J."/>
        </authorList>
    </citation>
    <scope>NUCLEOTIDE SEQUENCE [LARGE SCALE GENOMIC DNA]</scope>
    <source>
        <strain evidence="3">JCM 3367</strain>
    </source>
</reference>
<name>A0ABP6AGN9_9ACTN</name>
<dbReference type="Gene3D" id="1.25.40.10">
    <property type="entry name" value="Tetratricopeptide repeat domain"/>
    <property type="match status" value="1"/>
</dbReference>
<dbReference type="EMBL" id="BAAARY010000002">
    <property type="protein sequence ID" value="GAA2514449.1"/>
    <property type="molecule type" value="Genomic_DNA"/>
</dbReference>
<accession>A0ABP6AGN9</accession>
<evidence type="ECO:0000313" key="3">
    <source>
        <dbReference type="Proteomes" id="UP001499978"/>
    </source>
</evidence>
<protein>
    <submittedName>
        <fullName evidence="2">CHAT domain-containing protein</fullName>
    </submittedName>
</protein>
<gene>
    <name evidence="2" type="ORF">GCM10010201_08190</name>
</gene>
<dbReference type="Proteomes" id="UP001499978">
    <property type="component" value="Unassembled WGS sequence"/>
</dbReference>
<dbReference type="InterPro" id="IPR011990">
    <property type="entry name" value="TPR-like_helical_dom_sf"/>
</dbReference>
<dbReference type="InterPro" id="IPR024983">
    <property type="entry name" value="CHAT_dom"/>
</dbReference>
<evidence type="ECO:0000313" key="2">
    <source>
        <dbReference type="EMBL" id="GAA2514449.1"/>
    </source>
</evidence>
<dbReference type="SUPFAM" id="SSF48452">
    <property type="entry name" value="TPR-like"/>
    <property type="match status" value="1"/>
</dbReference>
<dbReference type="RefSeq" id="WP_344168431.1">
    <property type="nucleotide sequence ID" value="NZ_BAAARY010000002.1"/>
</dbReference>